<dbReference type="InterPro" id="IPR036048">
    <property type="entry name" value="Interleukin_8-like_sf"/>
</dbReference>
<accession>A0A8C9TCC5</accession>
<dbReference type="PANTHER" id="PTHR12015:SF186">
    <property type="entry name" value="C-C MOTIF CHEMOKINE 21-LIKE-RELATED"/>
    <property type="match status" value="1"/>
</dbReference>
<evidence type="ECO:0000313" key="5">
    <source>
        <dbReference type="Proteomes" id="UP000694397"/>
    </source>
</evidence>
<feature type="chain" id="PRO_5034246811" description="Chemokine interleukin-8-like domain-containing protein" evidence="2">
    <location>
        <begin position="21"/>
        <end position="87"/>
    </location>
</feature>
<feature type="signal peptide" evidence="2">
    <location>
        <begin position="1"/>
        <end position="20"/>
    </location>
</feature>
<sequence length="87" mass="10317">ILLTLLFFLLFLFQSLYVISNCCLKYVKKIKNSTKKMVIDYRKQVTDGSCNIFAIVFIMKRRRHFCADPEQQWVKNLMMTVDAKVLC</sequence>
<protein>
    <recommendedName>
        <fullName evidence="3">Chemokine interleukin-8-like domain-containing protein</fullName>
    </recommendedName>
</protein>
<keyword evidence="5" id="KW-1185">Reference proteome</keyword>
<name>A0A8C9TCC5_SCLFO</name>
<dbReference type="SUPFAM" id="SSF54117">
    <property type="entry name" value="Interleukin 8-like chemokines"/>
    <property type="match status" value="1"/>
</dbReference>
<keyword evidence="2" id="KW-0732">Signal</keyword>
<evidence type="ECO:0000259" key="3">
    <source>
        <dbReference type="SMART" id="SM00199"/>
    </source>
</evidence>
<dbReference type="GO" id="GO:0008009">
    <property type="term" value="F:chemokine activity"/>
    <property type="evidence" value="ECO:0007669"/>
    <property type="project" value="InterPro"/>
</dbReference>
<evidence type="ECO:0000256" key="2">
    <source>
        <dbReference type="SAM" id="SignalP"/>
    </source>
</evidence>
<reference evidence="4 5" key="1">
    <citation type="submission" date="2019-04" db="EMBL/GenBank/DDBJ databases">
        <authorList>
            <consortium name="Wellcome Sanger Institute Data Sharing"/>
        </authorList>
    </citation>
    <scope>NUCLEOTIDE SEQUENCE [LARGE SCALE GENOMIC DNA]</scope>
</reference>
<dbReference type="GO" id="GO:0005615">
    <property type="term" value="C:extracellular space"/>
    <property type="evidence" value="ECO:0007669"/>
    <property type="project" value="UniProtKB-KW"/>
</dbReference>
<dbReference type="GO" id="GO:0006955">
    <property type="term" value="P:immune response"/>
    <property type="evidence" value="ECO:0007669"/>
    <property type="project" value="InterPro"/>
</dbReference>
<dbReference type="CDD" id="cd00169">
    <property type="entry name" value="Chemokine"/>
    <property type="match status" value="1"/>
</dbReference>
<organism evidence="4 5">
    <name type="scientific">Scleropages formosus</name>
    <name type="common">Asian bonytongue</name>
    <name type="synonym">Osteoglossum formosum</name>
    <dbReference type="NCBI Taxonomy" id="113540"/>
    <lineage>
        <taxon>Eukaryota</taxon>
        <taxon>Metazoa</taxon>
        <taxon>Chordata</taxon>
        <taxon>Craniata</taxon>
        <taxon>Vertebrata</taxon>
        <taxon>Euteleostomi</taxon>
        <taxon>Actinopterygii</taxon>
        <taxon>Neopterygii</taxon>
        <taxon>Teleostei</taxon>
        <taxon>Osteoglossocephala</taxon>
        <taxon>Osteoglossomorpha</taxon>
        <taxon>Osteoglossiformes</taxon>
        <taxon>Osteoglossidae</taxon>
        <taxon>Scleropages</taxon>
    </lineage>
</organism>
<dbReference type="PANTHER" id="PTHR12015">
    <property type="entry name" value="SMALL INDUCIBLE CYTOKINE A"/>
    <property type="match status" value="1"/>
</dbReference>
<reference evidence="4" key="3">
    <citation type="submission" date="2025-09" db="UniProtKB">
        <authorList>
            <consortium name="Ensembl"/>
        </authorList>
    </citation>
    <scope>IDENTIFICATION</scope>
</reference>
<feature type="domain" description="Chemokine interleukin-8-like" evidence="3">
    <location>
        <begin position="19"/>
        <end position="81"/>
    </location>
</feature>
<dbReference type="AlphaFoldDB" id="A0A8C9TCC5"/>
<proteinExistence type="predicted"/>
<evidence type="ECO:0000256" key="1">
    <source>
        <dbReference type="ARBA" id="ARBA00022514"/>
    </source>
</evidence>
<dbReference type="InterPro" id="IPR001811">
    <property type="entry name" value="Chemokine_IL8-like_dom"/>
</dbReference>
<dbReference type="Gene3D" id="2.40.50.40">
    <property type="match status" value="1"/>
</dbReference>
<dbReference type="Pfam" id="PF00048">
    <property type="entry name" value="IL8"/>
    <property type="match status" value="1"/>
</dbReference>
<dbReference type="Proteomes" id="UP000694397">
    <property type="component" value="Chromosome 9"/>
</dbReference>
<dbReference type="Ensembl" id="ENSSFOT00015078860.1">
    <property type="protein sequence ID" value="ENSSFOP00015048625.1"/>
    <property type="gene ID" value="ENSSFOG00015027791.1"/>
</dbReference>
<dbReference type="GeneTree" id="ENSGT00900000141362"/>
<dbReference type="SMART" id="SM00199">
    <property type="entry name" value="SCY"/>
    <property type="match status" value="1"/>
</dbReference>
<evidence type="ECO:0000313" key="4">
    <source>
        <dbReference type="Ensembl" id="ENSSFOP00015048625.1"/>
    </source>
</evidence>
<dbReference type="InterPro" id="IPR039809">
    <property type="entry name" value="Chemokine_b/g/d"/>
</dbReference>
<keyword evidence="1" id="KW-0202">Cytokine</keyword>
<reference evidence="4" key="2">
    <citation type="submission" date="2025-08" db="UniProtKB">
        <authorList>
            <consortium name="Ensembl"/>
        </authorList>
    </citation>
    <scope>IDENTIFICATION</scope>
</reference>